<feature type="transmembrane region" description="Helical" evidence="1">
    <location>
        <begin position="147"/>
        <end position="165"/>
    </location>
</feature>
<accession>A0A0F8XTD0</accession>
<gene>
    <name evidence="2" type="ORF">LCGC14_2983890</name>
</gene>
<evidence type="ECO:0008006" key="3">
    <source>
        <dbReference type="Google" id="ProtNLM"/>
    </source>
</evidence>
<proteinExistence type="predicted"/>
<reference evidence="2" key="1">
    <citation type="journal article" date="2015" name="Nature">
        <title>Complex archaea that bridge the gap between prokaryotes and eukaryotes.</title>
        <authorList>
            <person name="Spang A."/>
            <person name="Saw J.H."/>
            <person name="Jorgensen S.L."/>
            <person name="Zaremba-Niedzwiedzka K."/>
            <person name="Martijn J."/>
            <person name="Lind A.E."/>
            <person name="van Eijk R."/>
            <person name="Schleper C."/>
            <person name="Guy L."/>
            <person name="Ettema T.J."/>
        </authorList>
    </citation>
    <scope>NUCLEOTIDE SEQUENCE</scope>
</reference>
<dbReference type="NCBIfam" id="TIGR01760">
    <property type="entry name" value="tape_meas_TP901"/>
    <property type="match status" value="1"/>
</dbReference>
<evidence type="ECO:0000313" key="2">
    <source>
        <dbReference type="EMBL" id="KKK64470.1"/>
    </source>
</evidence>
<feature type="transmembrane region" description="Helical" evidence="1">
    <location>
        <begin position="119"/>
        <end position="141"/>
    </location>
</feature>
<keyword evidence="1" id="KW-0472">Membrane</keyword>
<evidence type="ECO:0000256" key="1">
    <source>
        <dbReference type="SAM" id="Phobius"/>
    </source>
</evidence>
<keyword evidence="1" id="KW-0812">Transmembrane</keyword>
<dbReference type="EMBL" id="LAZR01061009">
    <property type="protein sequence ID" value="KKK64470.1"/>
    <property type="molecule type" value="Genomic_DNA"/>
</dbReference>
<feature type="non-terminal residue" evidence="2">
    <location>
        <position position="368"/>
    </location>
</feature>
<keyword evidence="1" id="KW-1133">Transmembrane helix</keyword>
<dbReference type="InterPro" id="IPR010090">
    <property type="entry name" value="Phage_tape_meas"/>
</dbReference>
<sequence>VLVIGGSGYETATRFLGEYEEKAGSAQAAFDKMNETFGRQVTILKTELKVALIKLGTALIPMARAVLKAFRVVMSVLNQLVDVFVALPKPAKIAIVVFFALAAALGPVLVIVGTLLVALGALVALMPFIATGLIAIAGFFAAAAIPMLVFLGVALLLIAVAPLIIDNWEPISKFFSKTVPEAFEATGKAIKDTVLGIPKLISGLAAKAVKLGANIINAVSQGIAAAAKGLFRVVGQVIAGIIKLINPANWNVGSTMTEAYGQAGVDAGEGLTDEMLAAIKGGTPDIEGALAEPFEDVEDVAEEAGEDAGNAFIGALEDIVNRSMGAISGALAAPLAAMRSVVQSLAGEIQRLAGLPSVESAQEDLARA</sequence>
<protein>
    <recommendedName>
        <fullName evidence="3">Phage tail tape measure protein domain-containing protein</fullName>
    </recommendedName>
</protein>
<feature type="non-terminal residue" evidence="2">
    <location>
        <position position="1"/>
    </location>
</feature>
<feature type="transmembrane region" description="Helical" evidence="1">
    <location>
        <begin position="93"/>
        <end position="112"/>
    </location>
</feature>
<comment type="caution">
    <text evidence="2">The sequence shown here is derived from an EMBL/GenBank/DDBJ whole genome shotgun (WGS) entry which is preliminary data.</text>
</comment>
<dbReference type="AlphaFoldDB" id="A0A0F8XTD0"/>
<name>A0A0F8XTD0_9ZZZZ</name>
<organism evidence="2">
    <name type="scientific">marine sediment metagenome</name>
    <dbReference type="NCBI Taxonomy" id="412755"/>
    <lineage>
        <taxon>unclassified sequences</taxon>
        <taxon>metagenomes</taxon>
        <taxon>ecological metagenomes</taxon>
    </lineage>
</organism>